<reference evidence="3" key="1">
    <citation type="journal article" date="2020" name="mSystems">
        <title>Genome- and Community-Level Interaction Insights into Carbon Utilization and Element Cycling Functions of Hydrothermarchaeota in Hydrothermal Sediment.</title>
        <authorList>
            <person name="Zhou Z."/>
            <person name="Liu Y."/>
            <person name="Xu W."/>
            <person name="Pan J."/>
            <person name="Luo Z.H."/>
            <person name="Li M."/>
        </authorList>
    </citation>
    <scope>NUCLEOTIDE SEQUENCE [LARGE SCALE GENOMIC DNA]</scope>
    <source>
        <strain evidence="3">SpSt-897</strain>
    </source>
</reference>
<evidence type="ECO:0000313" key="3">
    <source>
        <dbReference type="EMBL" id="HGF33291.1"/>
    </source>
</evidence>
<feature type="chain" id="PRO_5028153734" evidence="2">
    <location>
        <begin position="24"/>
        <end position="102"/>
    </location>
</feature>
<feature type="signal peptide" evidence="2">
    <location>
        <begin position="1"/>
        <end position="23"/>
    </location>
</feature>
<protein>
    <submittedName>
        <fullName evidence="3">Uncharacterized protein</fullName>
    </submittedName>
</protein>
<feature type="compositionally biased region" description="Polar residues" evidence="1">
    <location>
        <begin position="35"/>
        <end position="47"/>
    </location>
</feature>
<gene>
    <name evidence="3" type="ORF">ENW96_02735</name>
</gene>
<name>A0A7C3ZAP0_9BACT</name>
<evidence type="ECO:0000256" key="2">
    <source>
        <dbReference type="SAM" id="SignalP"/>
    </source>
</evidence>
<feature type="compositionally biased region" description="Basic and acidic residues" evidence="1">
    <location>
        <begin position="50"/>
        <end position="102"/>
    </location>
</feature>
<dbReference type="EMBL" id="DTMF01000069">
    <property type="protein sequence ID" value="HGF33291.1"/>
    <property type="molecule type" value="Genomic_DNA"/>
</dbReference>
<proteinExistence type="predicted"/>
<feature type="region of interest" description="Disordered" evidence="1">
    <location>
        <begin position="23"/>
        <end position="102"/>
    </location>
</feature>
<organism evidence="3">
    <name type="scientific">Desulfobacca acetoxidans</name>
    <dbReference type="NCBI Taxonomy" id="60893"/>
    <lineage>
        <taxon>Bacteria</taxon>
        <taxon>Pseudomonadati</taxon>
        <taxon>Thermodesulfobacteriota</taxon>
        <taxon>Desulfobaccia</taxon>
        <taxon>Desulfobaccales</taxon>
        <taxon>Desulfobaccaceae</taxon>
        <taxon>Desulfobacca</taxon>
    </lineage>
</organism>
<accession>A0A7C3ZAP0</accession>
<comment type="caution">
    <text evidence="3">The sequence shown here is derived from an EMBL/GenBank/DDBJ whole genome shotgun (WGS) entry which is preliminary data.</text>
</comment>
<evidence type="ECO:0000256" key="1">
    <source>
        <dbReference type="SAM" id="MobiDB-lite"/>
    </source>
</evidence>
<keyword evidence="2" id="KW-0732">Signal</keyword>
<sequence>MKKVVTTLTALTFALGLAASGYAQPPVKKEEKPVVQTQTTTAGSQVNPAEADKGKEAAKTAAKQVEKDKGKKSETMTSKKDVGKKPEPKALETKKEEKPDLK</sequence>
<dbReference type="AlphaFoldDB" id="A0A7C3ZAP0"/>